<proteinExistence type="predicted"/>
<evidence type="ECO:0000313" key="4">
    <source>
        <dbReference type="EMBL" id="GEO85477.1"/>
    </source>
</evidence>
<dbReference type="Gene3D" id="3.40.630.10">
    <property type="entry name" value="Zn peptidases"/>
    <property type="match status" value="1"/>
</dbReference>
<evidence type="ECO:0000259" key="3">
    <source>
        <dbReference type="Pfam" id="PF07687"/>
    </source>
</evidence>
<dbReference type="FunFam" id="3.30.70.360:FF:000001">
    <property type="entry name" value="N-acetyldiaminopimelate deacetylase"/>
    <property type="match status" value="1"/>
</dbReference>
<comment type="caution">
    <text evidence="4">The sequence shown here is derived from an EMBL/GenBank/DDBJ whole genome shotgun (WGS) entry which is preliminary data.</text>
</comment>
<evidence type="ECO:0000256" key="2">
    <source>
        <dbReference type="PIRSR" id="PIRSR005962-1"/>
    </source>
</evidence>
<organism evidence="4 5">
    <name type="scientific">Ciceribacter naphthalenivorans</name>
    <dbReference type="NCBI Taxonomy" id="1118451"/>
    <lineage>
        <taxon>Bacteria</taxon>
        <taxon>Pseudomonadati</taxon>
        <taxon>Pseudomonadota</taxon>
        <taxon>Alphaproteobacteria</taxon>
        <taxon>Hyphomicrobiales</taxon>
        <taxon>Rhizobiaceae</taxon>
        <taxon>Ciceribacter</taxon>
    </lineage>
</organism>
<gene>
    <name evidence="4" type="ORF">RNA01_24090</name>
</gene>
<feature type="binding site" evidence="2">
    <location>
        <position position="105"/>
    </location>
    <ligand>
        <name>Mn(2+)</name>
        <dbReference type="ChEBI" id="CHEBI:29035"/>
        <label>2</label>
    </ligand>
</feature>
<dbReference type="Pfam" id="PF01546">
    <property type="entry name" value="Peptidase_M20"/>
    <property type="match status" value="1"/>
</dbReference>
<dbReference type="PANTHER" id="PTHR11014:SF63">
    <property type="entry name" value="METALLOPEPTIDASE, PUTATIVE (AFU_ORTHOLOGUE AFUA_6G09600)-RELATED"/>
    <property type="match status" value="1"/>
</dbReference>
<dbReference type="PANTHER" id="PTHR11014">
    <property type="entry name" value="PEPTIDASE M20 FAMILY MEMBER"/>
    <property type="match status" value="1"/>
</dbReference>
<feature type="binding site" evidence="2">
    <location>
        <position position="103"/>
    </location>
    <ligand>
        <name>Mn(2+)</name>
        <dbReference type="ChEBI" id="CHEBI:29035"/>
        <label>2</label>
    </ligand>
</feature>
<feature type="domain" description="Peptidase M20 dimerisation" evidence="3">
    <location>
        <begin position="187"/>
        <end position="280"/>
    </location>
</feature>
<evidence type="ECO:0000256" key="1">
    <source>
        <dbReference type="ARBA" id="ARBA00022801"/>
    </source>
</evidence>
<keyword evidence="2" id="KW-0479">Metal-binding</keyword>
<dbReference type="InterPro" id="IPR002933">
    <property type="entry name" value="Peptidase_M20"/>
</dbReference>
<dbReference type="GO" id="GO:0019877">
    <property type="term" value="P:diaminopimelate biosynthetic process"/>
    <property type="evidence" value="ECO:0007669"/>
    <property type="project" value="UniProtKB-ARBA"/>
</dbReference>
<dbReference type="SUPFAM" id="SSF53187">
    <property type="entry name" value="Zn-dependent exopeptidases"/>
    <property type="match status" value="1"/>
</dbReference>
<dbReference type="RefSeq" id="WP_147180451.1">
    <property type="nucleotide sequence ID" value="NZ_BJZP01000010.1"/>
</dbReference>
<feature type="binding site" evidence="2">
    <location>
        <position position="164"/>
    </location>
    <ligand>
        <name>Mn(2+)</name>
        <dbReference type="ChEBI" id="CHEBI:29035"/>
        <label>2</label>
    </ligand>
</feature>
<protein>
    <submittedName>
        <fullName evidence="4">Hippurate hydrolase</fullName>
    </submittedName>
</protein>
<dbReference type="Gene3D" id="3.30.70.360">
    <property type="match status" value="1"/>
</dbReference>
<evidence type="ECO:0000313" key="5">
    <source>
        <dbReference type="Proteomes" id="UP000321717"/>
    </source>
</evidence>
<dbReference type="SUPFAM" id="SSF55031">
    <property type="entry name" value="Bacterial exopeptidase dimerisation domain"/>
    <property type="match status" value="1"/>
</dbReference>
<dbReference type="InterPro" id="IPR011650">
    <property type="entry name" value="Peptidase_M20_dimer"/>
</dbReference>
<accession>A0A512HJ59</accession>
<keyword evidence="1 4" id="KW-0378">Hydrolase</keyword>
<dbReference type="GO" id="GO:0050118">
    <property type="term" value="F:N-acetyldiaminopimelate deacetylase activity"/>
    <property type="evidence" value="ECO:0007669"/>
    <property type="project" value="UniProtKB-ARBA"/>
</dbReference>
<reference evidence="4 5" key="1">
    <citation type="submission" date="2019-07" db="EMBL/GenBank/DDBJ databases">
        <title>Whole genome shotgun sequence of Rhizobium naphthalenivorans NBRC 107585.</title>
        <authorList>
            <person name="Hosoyama A."/>
            <person name="Uohara A."/>
            <person name="Ohji S."/>
            <person name="Ichikawa N."/>
        </authorList>
    </citation>
    <scope>NUCLEOTIDE SEQUENCE [LARGE SCALE GENOMIC DNA]</scope>
    <source>
        <strain evidence="4 5">NBRC 107585</strain>
    </source>
</reference>
<name>A0A512HJ59_9HYPH</name>
<dbReference type="CDD" id="cd05666">
    <property type="entry name" value="M20_Acy1-like"/>
    <property type="match status" value="1"/>
</dbReference>
<dbReference type="InterPro" id="IPR017439">
    <property type="entry name" value="Amidohydrolase"/>
</dbReference>
<keyword evidence="5" id="KW-1185">Reference proteome</keyword>
<dbReference type="InterPro" id="IPR036264">
    <property type="entry name" value="Bact_exopeptidase_dim_dom"/>
</dbReference>
<dbReference type="Proteomes" id="UP000321717">
    <property type="component" value="Unassembled WGS sequence"/>
</dbReference>
<dbReference type="GO" id="GO:0046872">
    <property type="term" value="F:metal ion binding"/>
    <property type="evidence" value="ECO:0007669"/>
    <property type="project" value="UniProtKB-KW"/>
</dbReference>
<feature type="binding site" evidence="2">
    <location>
        <position position="138"/>
    </location>
    <ligand>
        <name>Mn(2+)</name>
        <dbReference type="ChEBI" id="CHEBI:29035"/>
        <label>2</label>
    </ligand>
</feature>
<keyword evidence="2" id="KW-0464">Manganese</keyword>
<comment type="cofactor">
    <cofactor evidence="2">
        <name>Mn(2+)</name>
        <dbReference type="ChEBI" id="CHEBI:29035"/>
    </cofactor>
    <text evidence="2">The Mn(2+) ion enhances activity.</text>
</comment>
<dbReference type="OrthoDB" id="9777385at2"/>
<dbReference type="PIRSF" id="PIRSF005962">
    <property type="entry name" value="Pept_M20D_amidohydro"/>
    <property type="match status" value="1"/>
</dbReference>
<sequence length="387" mass="41518">MPVLNRASELQGEVAAWRRHLHENPELLFDVEETAEFVAEKLKSFGCDVVETGIGRTGVVAIIKGSRGDGPVIGFRADMDALPIYETSGKEWASKTPGKMHACGHDGHTAMLLGAAKYLAETRNFRGSVALIFQPAEEGGGGGLKMVEDGMMETFGISQVYGMHNHPGMPVGHFATRKGSVMAAADEFEIVVHGRGGHAAQPHTTIDPVLVSSHIVIALQAIASREVDPLKSVVVTVASVHGGEACNVIANTVKLTGTVRTLLSETRDYAERRLNEVANGIAATFGATVDVHYRRGYPVTFNHPDETEFALGVLRRISGDRAVESEIAPMMGAEDFSYMLEARPGAFVFIGNGDSANLHHSAYDFNDEAIPYGISYWVTLAETALAA</sequence>
<dbReference type="EMBL" id="BJZP01000010">
    <property type="protein sequence ID" value="GEO85477.1"/>
    <property type="molecule type" value="Genomic_DNA"/>
</dbReference>
<dbReference type="AlphaFoldDB" id="A0A512HJ59"/>
<dbReference type="Pfam" id="PF07687">
    <property type="entry name" value="M20_dimer"/>
    <property type="match status" value="1"/>
</dbReference>
<feature type="binding site" evidence="2">
    <location>
        <position position="359"/>
    </location>
    <ligand>
        <name>Mn(2+)</name>
        <dbReference type="ChEBI" id="CHEBI:29035"/>
        <label>2</label>
    </ligand>
</feature>
<dbReference type="NCBIfam" id="TIGR01891">
    <property type="entry name" value="amidohydrolases"/>
    <property type="match status" value="1"/>
</dbReference>